<proteinExistence type="predicted"/>
<name>A0ACB9DA46_9ASTR</name>
<accession>A0ACB9DA46</accession>
<organism evidence="1 2">
    <name type="scientific">Smallanthus sonchifolius</name>
    <dbReference type="NCBI Taxonomy" id="185202"/>
    <lineage>
        <taxon>Eukaryota</taxon>
        <taxon>Viridiplantae</taxon>
        <taxon>Streptophyta</taxon>
        <taxon>Embryophyta</taxon>
        <taxon>Tracheophyta</taxon>
        <taxon>Spermatophyta</taxon>
        <taxon>Magnoliopsida</taxon>
        <taxon>eudicotyledons</taxon>
        <taxon>Gunneridae</taxon>
        <taxon>Pentapetalae</taxon>
        <taxon>asterids</taxon>
        <taxon>campanulids</taxon>
        <taxon>Asterales</taxon>
        <taxon>Asteraceae</taxon>
        <taxon>Asteroideae</taxon>
        <taxon>Heliantheae alliance</taxon>
        <taxon>Millerieae</taxon>
        <taxon>Smallanthus</taxon>
    </lineage>
</organism>
<reference evidence="1 2" key="2">
    <citation type="journal article" date="2022" name="Mol. Ecol. Resour.">
        <title>The genomes of chicory, endive, great burdock and yacon provide insights into Asteraceae paleo-polyploidization history and plant inulin production.</title>
        <authorList>
            <person name="Fan W."/>
            <person name="Wang S."/>
            <person name="Wang H."/>
            <person name="Wang A."/>
            <person name="Jiang F."/>
            <person name="Liu H."/>
            <person name="Zhao H."/>
            <person name="Xu D."/>
            <person name="Zhang Y."/>
        </authorList>
    </citation>
    <scope>NUCLEOTIDE SEQUENCE [LARGE SCALE GENOMIC DNA]</scope>
    <source>
        <strain evidence="2">cv. Yunnan</strain>
        <tissue evidence="1">Leaves</tissue>
    </source>
</reference>
<evidence type="ECO:0000313" key="1">
    <source>
        <dbReference type="EMBL" id="KAI3743452.1"/>
    </source>
</evidence>
<dbReference type="EMBL" id="CM042037">
    <property type="protein sequence ID" value="KAI3743452.1"/>
    <property type="molecule type" value="Genomic_DNA"/>
</dbReference>
<comment type="caution">
    <text evidence="1">The sequence shown here is derived from an EMBL/GenBank/DDBJ whole genome shotgun (WGS) entry which is preliminary data.</text>
</comment>
<evidence type="ECO:0000313" key="2">
    <source>
        <dbReference type="Proteomes" id="UP001056120"/>
    </source>
</evidence>
<keyword evidence="2" id="KW-1185">Reference proteome</keyword>
<gene>
    <name evidence="1" type="ORF">L1987_61161</name>
</gene>
<reference evidence="2" key="1">
    <citation type="journal article" date="2022" name="Mol. Ecol. Resour.">
        <title>The genomes of chicory, endive, great burdock and yacon provide insights into Asteraceae palaeo-polyploidization history and plant inulin production.</title>
        <authorList>
            <person name="Fan W."/>
            <person name="Wang S."/>
            <person name="Wang H."/>
            <person name="Wang A."/>
            <person name="Jiang F."/>
            <person name="Liu H."/>
            <person name="Zhao H."/>
            <person name="Xu D."/>
            <person name="Zhang Y."/>
        </authorList>
    </citation>
    <scope>NUCLEOTIDE SEQUENCE [LARGE SCALE GENOMIC DNA]</scope>
    <source>
        <strain evidence="2">cv. Yunnan</strain>
    </source>
</reference>
<dbReference type="Proteomes" id="UP001056120">
    <property type="component" value="Linkage Group LG20"/>
</dbReference>
<protein>
    <submittedName>
        <fullName evidence="1">Uncharacterized protein</fullName>
    </submittedName>
</protein>
<sequence>MRNRRYISREGPLIVYRTEGAKLVKAFMSIHSVEVANVERLNLLKLAPGGDLGRFVIWTKSAFEKLGSIYGSFEKTIEKKRVYVLPRAKMVTAEEQRKKAKKRPEAVVVAERRCGGGDRRLLRPEGLSIGKVHYAPEDVHGERQDMPKNG</sequence>